<evidence type="ECO:0000256" key="3">
    <source>
        <dbReference type="ARBA" id="ARBA00022553"/>
    </source>
</evidence>
<feature type="domain" description="Response regulatory" evidence="11">
    <location>
        <begin position="31"/>
        <end position="151"/>
    </location>
</feature>
<keyword evidence="13" id="KW-1185">Reference proteome</keyword>
<protein>
    <recommendedName>
        <fullName evidence="2">histidine kinase</fullName>
        <ecNumber evidence="2">2.7.13.3</ecNumber>
    </recommendedName>
</protein>
<organism evidence="12 13">
    <name type="scientific">Acaryochloris marina (strain MBIC 11017)</name>
    <dbReference type="NCBI Taxonomy" id="329726"/>
    <lineage>
        <taxon>Bacteria</taxon>
        <taxon>Bacillati</taxon>
        <taxon>Cyanobacteriota</taxon>
        <taxon>Cyanophyceae</taxon>
        <taxon>Acaryochloridales</taxon>
        <taxon>Acaryochloridaceae</taxon>
        <taxon>Acaryochloris</taxon>
    </lineage>
</organism>
<dbReference type="RefSeq" id="WP_012160981.1">
    <property type="nucleotide sequence ID" value="NC_009925.1"/>
</dbReference>
<keyword evidence="6" id="KW-0902">Two-component regulatory system</keyword>
<sequence>MAKSLKSKQTKPEQEGERSSTALPQEGEIIRVLLVEDNPGDAFLIQGMLGVKRSEDAVQYEITHVDKLEDALQTLAKKDFNVVLLDLSLPDSHGLTTLEKVVAQSPVLPIVVFTGLDDETVAMQAVQQGAQDFLVKGQVTPGSLIHAIRYSIERQQNELALKQKTIELERLNKELRKRSLELEAANTELEAFNYTVSHDLRNPLTGIKTGCALLTAYMGDEDPRLQKYLGTIQDYTRHMATLLEGLLQLSNIGRNPIQAQVVNLSSTVQTIARQLLQQEPKRNVKFVIEPQVNVEGDTHLLWVALENLLGNAWKYTGALEHAQIEFGKTTLTHVSRQPLNAAETIAPNQPIYFVKDNGAGFDMSHAERIFLPFQRLTNSEDFSGSGIGLSTVQRIIHCHGGQIWFDAVVNQGATFYWTLAYKQ</sequence>
<dbReference type="SUPFAM" id="SSF55874">
    <property type="entry name" value="ATPase domain of HSP90 chaperone/DNA topoisomerase II/histidine kinase"/>
    <property type="match status" value="1"/>
</dbReference>
<dbReference type="PANTHER" id="PTHR42878">
    <property type="entry name" value="TWO-COMPONENT HISTIDINE KINASE"/>
    <property type="match status" value="1"/>
</dbReference>
<dbReference type="STRING" id="329726.AM1_0285"/>
<dbReference type="GO" id="GO:0000156">
    <property type="term" value="F:phosphorelay response regulator activity"/>
    <property type="evidence" value="ECO:0007669"/>
    <property type="project" value="TreeGrafter"/>
</dbReference>
<dbReference type="InterPro" id="IPR001789">
    <property type="entry name" value="Sig_transdc_resp-reg_receiver"/>
</dbReference>
<dbReference type="Pfam" id="PF02518">
    <property type="entry name" value="HATPase_c"/>
    <property type="match status" value="1"/>
</dbReference>
<evidence type="ECO:0000256" key="1">
    <source>
        <dbReference type="ARBA" id="ARBA00000085"/>
    </source>
</evidence>
<dbReference type="InterPro" id="IPR036890">
    <property type="entry name" value="HATPase_C_sf"/>
</dbReference>
<feature type="modified residue" description="4-aspartylphosphate" evidence="7">
    <location>
        <position position="86"/>
    </location>
</feature>
<evidence type="ECO:0000256" key="2">
    <source>
        <dbReference type="ARBA" id="ARBA00012438"/>
    </source>
</evidence>
<dbReference type="KEGG" id="amr:AM1_0285"/>
<dbReference type="InterPro" id="IPR005467">
    <property type="entry name" value="His_kinase_dom"/>
</dbReference>
<evidence type="ECO:0000256" key="9">
    <source>
        <dbReference type="SAM" id="MobiDB-lite"/>
    </source>
</evidence>
<dbReference type="InterPro" id="IPR004358">
    <property type="entry name" value="Sig_transdc_His_kin-like_C"/>
</dbReference>
<dbReference type="HOGENOM" id="CLU_000445_114_72_3"/>
<dbReference type="Proteomes" id="UP000000268">
    <property type="component" value="Chromosome"/>
</dbReference>
<dbReference type="Gene3D" id="3.30.565.10">
    <property type="entry name" value="Histidine kinase-like ATPase, C-terminal domain"/>
    <property type="match status" value="1"/>
</dbReference>
<evidence type="ECO:0000256" key="7">
    <source>
        <dbReference type="PROSITE-ProRule" id="PRU00169"/>
    </source>
</evidence>
<evidence type="ECO:0000256" key="6">
    <source>
        <dbReference type="ARBA" id="ARBA00023012"/>
    </source>
</evidence>
<feature type="domain" description="Histidine kinase" evidence="10">
    <location>
        <begin position="195"/>
        <end position="423"/>
    </location>
</feature>
<dbReference type="GO" id="GO:0030295">
    <property type="term" value="F:protein kinase activator activity"/>
    <property type="evidence" value="ECO:0007669"/>
    <property type="project" value="TreeGrafter"/>
</dbReference>
<dbReference type="AlphaFoldDB" id="B0C8Y1"/>
<name>B0C8Y1_ACAM1</name>
<dbReference type="EMBL" id="CP000828">
    <property type="protein sequence ID" value="ABW25371.1"/>
    <property type="molecule type" value="Genomic_DNA"/>
</dbReference>
<dbReference type="InterPro" id="IPR011006">
    <property type="entry name" value="CheY-like_superfamily"/>
</dbReference>
<dbReference type="eggNOG" id="COG0745">
    <property type="taxonomic scope" value="Bacteria"/>
</dbReference>
<keyword evidence="8" id="KW-0175">Coiled coil</keyword>
<evidence type="ECO:0000313" key="13">
    <source>
        <dbReference type="Proteomes" id="UP000000268"/>
    </source>
</evidence>
<dbReference type="PROSITE" id="PS50109">
    <property type="entry name" value="HIS_KIN"/>
    <property type="match status" value="1"/>
</dbReference>
<evidence type="ECO:0000259" key="10">
    <source>
        <dbReference type="PROSITE" id="PS50109"/>
    </source>
</evidence>
<dbReference type="Gene3D" id="3.40.50.2300">
    <property type="match status" value="1"/>
</dbReference>
<dbReference type="GO" id="GO:0007234">
    <property type="term" value="P:osmosensory signaling via phosphorelay pathway"/>
    <property type="evidence" value="ECO:0007669"/>
    <property type="project" value="TreeGrafter"/>
</dbReference>
<evidence type="ECO:0000256" key="8">
    <source>
        <dbReference type="SAM" id="Coils"/>
    </source>
</evidence>
<dbReference type="Pfam" id="PF00072">
    <property type="entry name" value="Response_reg"/>
    <property type="match status" value="1"/>
</dbReference>
<dbReference type="SUPFAM" id="SSF47384">
    <property type="entry name" value="Homodimeric domain of signal transducing histidine kinase"/>
    <property type="match status" value="1"/>
</dbReference>
<evidence type="ECO:0000256" key="4">
    <source>
        <dbReference type="ARBA" id="ARBA00022679"/>
    </source>
</evidence>
<dbReference type="CDD" id="cd00082">
    <property type="entry name" value="HisKA"/>
    <property type="match status" value="1"/>
</dbReference>
<dbReference type="SUPFAM" id="SSF52172">
    <property type="entry name" value="CheY-like"/>
    <property type="match status" value="1"/>
</dbReference>
<dbReference type="eggNOG" id="COG4251">
    <property type="taxonomic scope" value="Bacteria"/>
</dbReference>
<accession>B0C8Y1</accession>
<evidence type="ECO:0000256" key="5">
    <source>
        <dbReference type="ARBA" id="ARBA00022777"/>
    </source>
</evidence>
<dbReference type="SMART" id="SM00388">
    <property type="entry name" value="HisKA"/>
    <property type="match status" value="1"/>
</dbReference>
<dbReference type="Gene3D" id="1.10.287.130">
    <property type="match status" value="1"/>
</dbReference>
<dbReference type="OrthoDB" id="437650at2"/>
<dbReference type="PROSITE" id="PS50110">
    <property type="entry name" value="RESPONSE_REGULATORY"/>
    <property type="match status" value="1"/>
</dbReference>
<dbReference type="EC" id="2.7.13.3" evidence="2"/>
<evidence type="ECO:0000259" key="11">
    <source>
        <dbReference type="PROSITE" id="PS50110"/>
    </source>
</evidence>
<dbReference type="PRINTS" id="PR00344">
    <property type="entry name" value="BCTRLSENSOR"/>
</dbReference>
<feature type="region of interest" description="Disordered" evidence="9">
    <location>
        <begin position="1"/>
        <end position="22"/>
    </location>
</feature>
<keyword evidence="5 12" id="KW-0418">Kinase</keyword>
<keyword evidence="3 7" id="KW-0597">Phosphoprotein</keyword>
<comment type="catalytic activity">
    <reaction evidence="1">
        <text>ATP + protein L-histidine = ADP + protein N-phospho-L-histidine.</text>
        <dbReference type="EC" id="2.7.13.3"/>
    </reaction>
</comment>
<dbReference type="Pfam" id="PF00512">
    <property type="entry name" value="HisKA"/>
    <property type="match status" value="1"/>
</dbReference>
<dbReference type="InterPro" id="IPR036097">
    <property type="entry name" value="HisK_dim/P_sf"/>
</dbReference>
<dbReference type="InterPro" id="IPR003594">
    <property type="entry name" value="HATPase_dom"/>
</dbReference>
<keyword evidence="4" id="KW-0808">Transferase</keyword>
<dbReference type="SMART" id="SM00448">
    <property type="entry name" value="REC"/>
    <property type="match status" value="1"/>
</dbReference>
<evidence type="ECO:0000313" key="12">
    <source>
        <dbReference type="EMBL" id="ABW25371.1"/>
    </source>
</evidence>
<dbReference type="InterPro" id="IPR003661">
    <property type="entry name" value="HisK_dim/P_dom"/>
</dbReference>
<dbReference type="FunFam" id="3.30.565.10:FF:000006">
    <property type="entry name" value="Sensor histidine kinase WalK"/>
    <property type="match status" value="1"/>
</dbReference>
<proteinExistence type="predicted"/>
<dbReference type="InterPro" id="IPR050351">
    <property type="entry name" value="BphY/WalK/GraS-like"/>
</dbReference>
<dbReference type="GO" id="GO:0000155">
    <property type="term" value="F:phosphorelay sensor kinase activity"/>
    <property type="evidence" value="ECO:0007669"/>
    <property type="project" value="InterPro"/>
</dbReference>
<reference evidence="12 13" key="1">
    <citation type="journal article" date="2008" name="Proc. Natl. Acad. Sci. U.S.A.">
        <title>Niche adaptation and genome expansion in the chlorophyll d-producing cyanobacterium Acaryochloris marina.</title>
        <authorList>
            <person name="Swingley W.D."/>
            <person name="Chen M."/>
            <person name="Cheung P.C."/>
            <person name="Conrad A.L."/>
            <person name="Dejesa L.C."/>
            <person name="Hao J."/>
            <person name="Honchak B.M."/>
            <person name="Karbach L.E."/>
            <person name="Kurdoglu A."/>
            <person name="Lahiri S."/>
            <person name="Mastrian S.D."/>
            <person name="Miyashita H."/>
            <person name="Page L."/>
            <person name="Ramakrishna P."/>
            <person name="Satoh S."/>
            <person name="Sattley W.M."/>
            <person name="Shimada Y."/>
            <person name="Taylor H.L."/>
            <person name="Tomo T."/>
            <person name="Tsuchiya T."/>
            <person name="Wang Z.T."/>
            <person name="Raymond J."/>
            <person name="Mimuro M."/>
            <person name="Blankenship R.E."/>
            <person name="Touchman J.W."/>
        </authorList>
    </citation>
    <scope>NUCLEOTIDE SEQUENCE [LARGE SCALE GENOMIC DNA]</scope>
    <source>
        <strain evidence="13">MBIC 11017</strain>
    </source>
</reference>
<dbReference type="SMART" id="SM00387">
    <property type="entry name" value="HATPase_c"/>
    <property type="match status" value="1"/>
</dbReference>
<feature type="coiled-coil region" evidence="8">
    <location>
        <begin position="152"/>
        <end position="188"/>
    </location>
</feature>
<dbReference type="PANTHER" id="PTHR42878:SF15">
    <property type="entry name" value="BACTERIOPHYTOCHROME"/>
    <property type="match status" value="1"/>
</dbReference>
<gene>
    <name evidence="12" type="ordered locus">AM1_0285</name>
</gene>